<name>A0A0S4LAE9_9BACT</name>
<evidence type="ECO:0000313" key="3">
    <source>
        <dbReference type="Proteomes" id="UP000198736"/>
    </source>
</evidence>
<accession>A0A0S4LAE9</accession>
<gene>
    <name evidence="2" type="ORF">COMA2_110069</name>
</gene>
<feature type="domain" description="DUF5069" evidence="1">
    <location>
        <begin position="6"/>
        <end position="137"/>
    </location>
</feature>
<reference evidence="3" key="1">
    <citation type="submission" date="2015-10" db="EMBL/GenBank/DDBJ databases">
        <authorList>
            <person name="Luecker S."/>
            <person name="Luecker S."/>
        </authorList>
    </citation>
    <scope>NUCLEOTIDE SEQUENCE [LARGE SCALE GENOMIC DNA]</scope>
</reference>
<protein>
    <recommendedName>
        <fullName evidence="1">DUF5069 domain-containing protein</fullName>
    </recommendedName>
</protein>
<dbReference type="Pfam" id="PF16798">
    <property type="entry name" value="DUF5069"/>
    <property type="match status" value="1"/>
</dbReference>
<dbReference type="AlphaFoldDB" id="A0A0S4LAE9"/>
<sequence>MDLRTSFPRSMRFTLAGYAHLARMIDKCRAVLAGTEGDYIYPCPMDERLMEFAGITNDQFMAAVQAHPTDEGVVKWFEQTTTPRQPAELEKWNQQLLAREPSSPESAARFKQYLAAIDPSRTDITAWSDLQDLEEGRVVPRREPAHQSQ</sequence>
<dbReference type="OrthoDB" id="9789697at2"/>
<dbReference type="RefSeq" id="WP_090894599.1">
    <property type="nucleotide sequence ID" value="NZ_CZPZ01000003.1"/>
</dbReference>
<dbReference type="EMBL" id="CZPZ01000003">
    <property type="protein sequence ID" value="CUS32740.1"/>
    <property type="molecule type" value="Genomic_DNA"/>
</dbReference>
<evidence type="ECO:0000313" key="2">
    <source>
        <dbReference type="EMBL" id="CUS32740.1"/>
    </source>
</evidence>
<keyword evidence="3" id="KW-1185">Reference proteome</keyword>
<proteinExistence type="predicted"/>
<dbReference type="Proteomes" id="UP000198736">
    <property type="component" value="Unassembled WGS sequence"/>
</dbReference>
<dbReference type="InterPro" id="IPR031849">
    <property type="entry name" value="DUF5069"/>
</dbReference>
<organism evidence="2 3">
    <name type="scientific">Candidatus Nitrospira nitrificans</name>
    <dbReference type="NCBI Taxonomy" id="1742973"/>
    <lineage>
        <taxon>Bacteria</taxon>
        <taxon>Pseudomonadati</taxon>
        <taxon>Nitrospirota</taxon>
        <taxon>Nitrospiria</taxon>
        <taxon>Nitrospirales</taxon>
        <taxon>Nitrospiraceae</taxon>
        <taxon>Nitrospira</taxon>
    </lineage>
</organism>
<dbReference type="STRING" id="1742973.COMA2_110069"/>
<evidence type="ECO:0000259" key="1">
    <source>
        <dbReference type="Pfam" id="PF16798"/>
    </source>
</evidence>